<dbReference type="Gene3D" id="1.20.1730.10">
    <property type="entry name" value="Sodium/glucose cotransporter"/>
    <property type="match status" value="1"/>
</dbReference>
<dbReference type="InterPro" id="IPR001734">
    <property type="entry name" value="Na/solute_symporter"/>
</dbReference>
<dbReference type="PANTHER" id="PTHR45897">
    <property type="entry name" value="HIGH-AFFINITY CHOLINE TRANSPORTER 1"/>
    <property type="match status" value="1"/>
</dbReference>
<protein>
    <recommendedName>
        <fullName evidence="18">Solute carrier family 5 member 7</fullName>
    </recommendedName>
</protein>
<keyword evidence="11" id="KW-0325">Glycoprotein</keyword>
<comment type="subcellular location">
    <subcellularLocation>
        <location evidence="1">Membrane</location>
        <topology evidence="1">Multi-pass membrane protein</topology>
    </subcellularLocation>
</comment>
<name>A0A672F7E3_SALFA</name>
<evidence type="ECO:0000256" key="15">
    <source>
        <dbReference type="SAM" id="Phobius"/>
    </source>
</evidence>
<reference evidence="16" key="1">
    <citation type="submission" date="2019-06" db="EMBL/GenBank/DDBJ databases">
        <authorList>
            <consortium name="Wellcome Sanger Institute Data Sharing"/>
        </authorList>
    </citation>
    <scope>NUCLEOTIDE SEQUENCE [LARGE SCALE GENOMIC DNA]</scope>
</reference>
<keyword evidence="3" id="KW-0813">Transport</keyword>
<dbReference type="GO" id="GO:0005886">
    <property type="term" value="C:plasma membrane"/>
    <property type="evidence" value="ECO:0007669"/>
    <property type="project" value="TreeGrafter"/>
</dbReference>
<evidence type="ECO:0000256" key="10">
    <source>
        <dbReference type="ARBA" id="ARBA00023136"/>
    </source>
</evidence>
<keyword evidence="6" id="KW-0530">Neurotransmitter biosynthesis</keyword>
<dbReference type="InParanoid" id="A0A672F7E3"/>
<proteinExistence type="inferred from homology"/>
<evidence type="ECO:0000256" key="8">
    <source>
        <dbReference type="ARBA" id="ARBA00023053"/>
    </source>
</evidence>
<comment type="similarity">
    <text evidence="2 13">Belongs to the sodium:solute symporter (SSF) (TC 2.A.21) family.</text>
</comment>
<evidence type="ECO:0000256" key="4">
    <source>
        <dbReference type="ARBA" id="ARBA00022692"/>
    </source>
</evidence>
<dbReference type="Pfam" id="PF00474">
    <property type="entry name" value="SSF"/>
    <property type="match status" value="1"/>
</dbReference>
<evidence type="ECO:0000256" key="11">
    <source>
        <dbReference type="ARBA" id="ARBA00023180"/>
    </source>
</evidence>
<keyword evidence="8" id="KW-0915">Sodium</keyword>
<keyword evidence="9" id="KW-0406">Ion transport</keyword>
<dbReference type="PANTHER" id="PTHR45897:SF5">
    <property type="entry name" value="HIGH AFFINITY CHOLINE TRANSPORTER 1"/>
    <property type="match status" value="1"/>
</dbReference>
<keyword evidence="4 15" id="KW-0812">Transmembrane</keyword>
<accession>A0A672F7E3</accession>
<keyword evidence="17" id="KW-1185">Reference proteome</keyword>
<dbReference type="GO" id="GO:0008292">
    <property type="term" value="P:acetylcholine biosynthetic process"/>
    <property type="evidence" value="ECO:0007669"/>
    <property type="project" value="TreeGrafter"/>
</dbReference>
<dbReference type="PROSITE" id="PS50283">
    <property type="entry name" value="NA_SOLUT_SYMP_3"/>
    <property type="match status" value="1"/>
</dbReference>
<evidence type="ECO:0000256" key="12">
    <source>
        <dbReference type="ARBA" id="ARBA00023201"/>
    </source>
</evidence>
<dbReference type="InterPro" id="IPR038377">
    <property type="entry name" value="Na/Glc_symporter_sf"/>
</dbReference>
<feature type="transmembrane region" description="Helical" evidence="15">
    <location>
        <begin position="434"/>
        <end position="458"/>
    </location>
</feature>
<dbReference type="GO" id="GO:0005307">
    <property type="term" value="F:choline:sodium symporter activity"/>
    <property type="evidence" value="ECO:0007669"/>
    <property type="project" value="TreeGrafter"/>
</dbReference>
<dbReference type="Proteomes" id="UP000472267">
    <property type="component" value="Chromosome 13"/>
</dbReference>
<reference evidence="16" key="3">
    <citation type="submission" date="2025-09" db="UniProtKB">
        <authorList>
            <consortium name="Ensembl"/>
        </authorList>
    </citation>
    <scope>IDENTIFICATION</scope>
</reference>
<sequence length="576" mass="62361">MAVNVPGVIVMVVFYLLVLGTGIWASFKSKREQKKSAATGMEMALLGNRGIGWVVGIFTLTATWVGGGMIVGTVEIMYRPSMGLTWTLIMFVAYGTSFFTGKTGLVFAQPMRDRMCITMLDPFHMTYGKTPTVILSLASLLIDVAWIPSTLIGIMSVVLNLPFTVCIWISAAVAITYTLMGGLYSVAYTDVIQLVLVFIGLIVCVPFVMTNPHCLNISHTLLNNSLHAPWIGKPELSRIWILIDDFFFWLDILPENKTTHSIRNSFFLEQNTANVVLQALGSVGYQCIHQRTLSASSSSSAKLTCVIAALLFLSFGIPLILLGAAVSSTDWNMTSYGSPSPYERGEAALVLPIALQHLTPTFVSIIGIGCVAAAVMSSADSALLSAASVFSQNIYKSVLRPKASDREMLWVIRAVVVVVGLAGTSFTSLKMSTILYWLISGELAYIVIFPQLVCVLFFKVSNAYGAISGFVVGLVLRVLSGDATLGLPVTLHFPGCTLEDGVYVQYAPVKTISMVCGLVSILLVSYLTSVLFSKNLLPERWDVFRVKVQQPPQPLTPAGGAADNKDSPTEPMMSYS</sequence>
<feature type="transmembrane region" description="Helical" evidence="15">
    <location>
        <begin position="6"/>
        <end position="27"/>
    </location>
</feature>
<gene>
    <name evidence="16" type="primary">LOC115399226</name>
</gene>
<dbReference type="CDD" id="cd11474">
    <property type="entry name" value="SLC5sbd_CHT"/>
    <property type="match status" value="1"/>
</dbReference>
<evidence type="ECO:0000313" key="16">
    <source>
        <dbReference type="Ensembl" id="ENSSFAP00005001477.1"/>
    </source>
</evidence>
<evidence type="ECO:0000256" key="6">
    <source>
        <dbReference type="ARBA" id="ARBA00022979"/>
    </source>
</evidence>
<evidence type="ECO:0000256" key="7">
    <source>
        <dbReference type="ARBA" id="ARBA00022989"/>
    </source>
</evidence>
<feature type="transmembrane region" description="Helical" evidence="15">
    <location>
        <begin position="511"/>
        <end position="532"/>
    </location>
</feature>
<dbReference type="InterPro" id="IPR052244">
    <property type="entry name" value="Choline_transporter"/>
</dbReference>
<dbReference type="AlphaFoldDB" id="A0A672F7E3"/>
<evidence type="ECO:0000256" key="9">
    <source>
        <dbReference type="ARBA" id="ARBA00023065"/>
    </source>
</evidence>
<evidence type="ECO:0008006" key="18">
    <source>
        <dbReference type="Google" id="ProtNLM"/>
    </source>
</evidence>
<keyword evidence="7 15" id="KW-1133">Transmembrane helix</keyword>
<evidence type="ECO:0000256" key="5">
    <source>
        <dbReference type="ARBA" id="ARBA00022847"/>
    </source>
</evidence>
<evidence type="ECO:0000256" key="2">
    <source>
        <dbReference type="ARBA" id="ARBA00006434"/>
    </source>
</evidence>
<feature type="transmembrane region" description="Helical" evidence="15">
    <location>
        <begin position="153"/>
        <end position="179"/>
    </location>
</feature>
<evidence type="ECO:0000256" key="13">
    <source>
        <dbReference type="RuleBase" id="RU362091"/>
    </source>
</evidence>
<dbReference type="OMA" id="AWFPLQN"/>
<evidence type="ECO:0000256" key="3">
    <source>
        <dbReference type="ARBA" id="ARBA00022448"/>
    </source>
</evidence>
<organism evidence="16 17">
    <name type="scientific">Salarias fasciatus</name>
    <name type="common">Jewelled blenny</name>
    <name type="synonym">Blennius fasciatus</name>
    <dbReference type="NCBI Taxonomy" id="181472"/>
    <lineage>
        <taxon>Eukaryota</taxon>
        <taxon>Metazoa</taxon>
        <taxon>Chordata</taxon>
        <taxon>Craniata</taxon>
        <taxon>Vertebrata</taxon>
        <taxon>Euteleostomi</taxon>
        <taxon>Actinopterygii</taxon>
        <taxon>Neopterygii</taxon>
        <taxon>Teleostei</taxon>
        <taxon>Neoteleostei</taxon>
        <taxon>Acanthomorphata</taxon>
        <taxon>Ovalentaria</taxon>
        <taxon>Blenniimorphae</taxon>
        <taxon>Blenniiformes</taxon>
        <taxon>Blennioidei</taxon>
        <taxon>Blenniidae</taxon>
        <taxon>Salariinae</taxon>
        <taxon>Salarias</taxon>
    </lineage>
</organism>
<feature type="transmembrane region" description="Helical" evidence="15">
    <location>
        <begin position="84"/>
        <end position="107"/>
    </location>
</feature>
<dbReference type="Ensembl" id="ENSSFAT00005001575.1">
    <property type="protein sequence ID" value="ENSSFAP00005001477.1"/>
    <property type="gene ID" value="ENSSFAG00005001058.1"/>
</dbReference>
<keyword evidence="12" id="KW-0739">Sodium transport</keyword>
<feature type="region of interest" description="Disordered" evidence="14">
    <location>
        <begin position="551"/>
        <end position="576"/>
    </location>
</feature>
<evidence type="ECO:0000313" key="17">
    <source>
        <dbReference type="Proteomes" id="UP000472267"/>
    </source>
</evidence>
<feature type="transmembrane region" description="Helical" evidence="15">
    <location>
        <begin position="470"/>
        <end position="491"/>
    </location>
</feature>
<evidence type="ECO:0000256" key="14">
    <source>
        <dbReference type="SAM" id="MobiDB-lite"/>
    </source>
</evidence>
<feature type="transmembrane region" description="Helical" evidence="15">
    <location>
        <begin position="51"/>
        <end position="72"/>
    </location>
</feature>
<keyword evidence="5" id="KW-0769">Symport</keyword>
<reference evidence="16" key="2">
    <citation type="submission" date="2025-08" db="UniProtKB">
        <authorList>
            <consortium name="Ensembl"/>
        </authorList>
    </citation>
    <scope>IDENTIFICATION</scope>
</reference>
<feature type="transmembrane region" description="Helical" evidence="15">
    <location>
        <begin position="408"/>
        <end position="428"/>
    </location>
</feature>
<feature type="transmembrane region" description="Helical" evidence="15">
    <location>
        <begin position="303"/>
        <end position="326"/>
    </location>
</feature>
<keyword evidence="10 15" id="KW-0472">Membrane</keyword>
<feature type="transmembrane region" description="Helical" evidence="15">
    <location>
        <begin position="191"/>
        <end position="209"/>
    </location>
</feature>
<evidence type="ECO:0000256" key="1">
    <source>
        <dbReference type="ARBA" id="ARBA00004141"/>
    </source>
</evidence>
<feature type="transmembrane region" description="Helical" evidence="15">
    <location>
        <begin position="127"/>
        <end position="147"/>
    </location>
</feature>